<keyword evidence="3" id="KW-1185">Reference proteome</keyword>
<name>A0AA36Y3B5_9FIRM</name>
<dbReference type="EMBL" id="AGEL01000015">
    <property type="protein sequence ID" value="EHO15660.1"/>
    <property type="molecule type" value="Genomic_DNA"/>
</dbReference>
<dbReference type="InterPro" id="IPR029039">
    <property type="entry name" value="Flavoprotein-like_sf"/>
</dbReference>
<accession>A0AA36Y3B5</accession>
<dbReference type="SUPFAM" id="SSF52218">
    <property type="entry name" value="Flavoproteins"/>
    <property type="match status" value="1"/>
</dbReference>
<gene>
    <name evidence="2" type="ORF">HMPREF9623_01981</name>
</gene>
<sequence>MSQEISADRWTSYVQNTLTRIDECDKVILAYWSYNGTIPMVVVTFREPYDWSRKIILPLCTNEGGVMSSSERDIKGYAKMATLGK</sequence>
<dbReference type="InterPro" id="IPR008254">
    <property type="entry name" value="Flavodoxin/NO_synth"/>
</dbReference>
<proteinExistence type="predicted"/>
<dbReference type="Gene3D" id="3.40.50.360">
    <property type="match status" value="1"/>
</dbReference>
<protein>
    <recommendedName>
        <fullName evidence="1">Flavodoxin-like domain-containing protein</fullName>
    </recommendedName>
</protein>
<dbReference type="Proteomes" id="UP000018466">
    <property type="component" value="Unassembled WGS sequence"/>
</dbReference>
<dbReference type="AlphaFoldDB" id="A0AA36Y3B5"/>
<evidence type="ECO:0000259" key="1">
    <source>
        <dbReference type="Pfam" id="PF12682"/>
    </source>
</evidence>
<organism evidence="2 3">
    <name type="scientific">Stomatobaculum longum</name>
    <dbReference type="NCBI Taxonomy" id="796942"/>
    <lineage>
        <taxon>Bacteria</taxon>
        <taxon>Bacillati</taxon>
        <taxon>Bacillota</taxon>
        <taxon>Clostridia</taxon>
        <taxon>Lachnospirales</taxon>
        <taxon>Lachnospiraceae</taxon>
        <taxon>Stomatobaculum</taxon>
    </lineage>
</organism>
<comment type="caution">
    <text evidence="2">The sequence shown here is derived from an EMBL/GenBank/DDBJ whole genome shotgun (WGS) entry which is preliminary data.</text>
</comment>
<reference evidence="2 3" key="1">
    <citation type="submission" date="2011-10" db="EMBL/GenBank/DDBJ databases">
        <title>The Genome Sequence of Lachnospiraceae bacterium ACC2.</title>
        <authorList>
            <consortium name="The Broad Institute Genome Sequencing Platform"/>
            <person name="Earl A."/>
            <person name="Ward D."/>
            <person name="Feldgarden M."/>
            <person name="Gevers D."/>
            <person name="Sizova M."/>
            <person name="Hazen A."/>
            <person name="Epstein S."/>
            <person name="Young S.K."/>
            <person name="Zeng Q."/>
            <person name="Gargeya S."/>
            <person name="Fitzgerald M."/>
            <person name="Haas B."/>
            <person name="Abouelleil A."/>
            <person name="Alvarado L."/>
            <person name="Arachchi H.M."/>
            <person name="Berlin A."/>
            <person name="Brown A."/>
            <person name="Chapman S.B."/>
            <person name="Chen Z."/>
            <person name="Dunbar C."/>
            <person name="Freedman E."/>
            <person name="Gearin G."/>
            <person name="Goldberg J."/>
            <person name="Griggs A."/>
            <person name="Gujja S."/>
            <person name="Heiman D."/>
            <person name="Howarth C."/>
            <person name="Larson L."/>
            <person name="Lui A."/>
            <person name="MacDonald P.J.P."/>
            <person name="Montmayeur A."/>
            <person name="Murphy C."/>
            <person name="Neiman D."/>
            <person name="Pearson M."/>
            <person name="Priest M."/>
            <person name="Roberts A."/>
            <person name="Saif S."/>
            <person name="Shea T."/>
            <person name="Shenoy N."/>
            <person name="Sisk P."/>
            <person name="Stolte C."/>
            <person name="Sykes S."/>
            <person name="Wortman J."/>
            <person name="Nusbaum C."/>
            <person name="Birren B."/>
        </authorList>
    </citation>
    <scope>NUCLEOTIDE SEQUENCE [LARGE SCALE GENOMIC DNA]</scope>
    <source>
        <strain evidence="2 3">ACC2</strain>
    </source>
</reference>
<dbReference type="Pfam" id="PF12682">
    <property type="entry name" value="Flavodoxin_4"/>
    <property type="match status" value="1"/>
</dbReference>
<feature type="domain" description="Flavodoxin-like" evidence="1">
    <location>
        <begin position="13"/>
        <end position="76"/>
    </location>
</feature>
<evidence type="ECO:0000313" key="3">
    <source>
        <dbReference type="Proteomes" id="UP000018466"/>
    </source>
</evidence>
<evidence type="ECO:0000313" key="2">
    <source>
        <dbReference type="EMBL" id="EHO15660.1"/>
    </source>
</evidence>